<dbReference type="Pfam" id="PF00534">
    <property type="entry name" value="Glycos_transf_1"/>
    <property type="match status" value="1"/>
</dbReference>
<name>A0A0F8FSE1_METMZ</name>
<dbReference type="PANTHER" id="PTHR12526">
    <property type="entry name" value="GLYCOSYLTRANSFERASE"/>
    <property type="match status" value="1"/>
</dbReference>
<dbReference type="GO" id="GO:0016757">
    <property type="term" value="F:glycosyltransferase activity"/>
    <property type="evidence" value="ECO:0007669"/>
    <property type="project" value="InterPro"/>
</dbReference>
<dbReference type="SUPFAM" id="SSF53756">
    <property type="entry name" value="UDP-Glycosyltransferase/glycogen phosphorylase"/>
    <property type="match status" value="1"/>
</dbReference>
<sequence>MRIIMTSDIVLNEKDTRANHLLGLFNALSQLSEVYLFVPKNHKKQYNSHIHYVSRFDTIYPVRVISYEVNMFIKLFLFCINERIGAIYHRQSGLNISPLIISRIFRIPFFVEVNGLLVNQANMTSDSYRISKLQLKVSKLSEKLNYKYSTKIIAVAEGIKRGIIKSYYIPPEKVIVIQNGADSDLFKPLNKKDVIFDFNFDVDCKYVGFVGSFAPWHGLENLVNSAPLVLSEYPDMKYVLIGNGGLKEKIHKMINDLGLKDNFIFVDRVPHEEVPKYINIFDVCTILKDKNIPGSPLKLAEYMACGKPIIATNSEDFEVLKEINAGILVDPENSEEVCRAIVTLLKDDSLRYNMGIKARKYVVKNRSWKSTAQEVYNEILCYI</sequence>
<dbReference type="CDD" id="cd03794">
    <property type="entry name" value="GT4_WbuB-like"/>
    <property type="match status" value="1"/>
</dbReference>
<protein>
    <recommendedName>
        <fullName evidence="1">Glycosyl transferase family 1 domain-containing protein</fullName>
    </recommendedName>
</protein>
<evidence type="ECO:0000313" key="3">
    <source>
        <dbReference type="Proteomes" id="UP000034298"/>
    </source>
</evidence>
<dbReference type="PATRIC" id="fig|2209.62.peg.1821"/>
<evidence type="ECO:0000313" key="2">
    <source>
        <dbReference type="EMBL" id="KKG29863.1"/>
    </source>
</evidence>
<dbReference type="PANTHER" id="PTHR12526:SF622">
    <property type="entry name" value="GLYCOSYLTRANSFERASE (GROUP I)"/>
    <property type="match status" value="1"/>
</dbReference>
<dbReference type="Proteomes" id="UP000034298">
    <property type="component" value="Unassembled WGS sequence"/>
</dbReference>
<reference evidence="2 3" key="1">
    <citation type="journal article" date="2015" name="ISME J.">
        <title>Genomic and phenotypic differentiation among Methanosarcina mazei populations from Columbia River sediment.</title>
        <authorList>
            <person name="Youngblut N.D."/>
            <person name="Wirth J.S."/>
            <person name="Henriksen J.R."/>
            <person name="Smith M."/>
            <person name="Simon H."/>
            <person name="Metcalf W.W."/>
            <person name="Whitaker R.J."/>
        </authorList>
    </citation>
    <scope>NUCLEOTIDE SEQUENCE [LARGE SCALE GENOMIC DNA]</scope>
    <source>
        <strain evidence="2 3">3.F.A.1B.1</strain>
    </source>
</reference>
<proteinExistence type="predicted"/>
<feature type="domain" description="Glycosyl transferase family 1" evidence="1">
    <location>
        <begin position="194"/>
        <end position="360"/>
    </location>
</feature>
<comment type="caution">
    <text evidence="2">The sequence shown here is derived from an EMBL/GenBank/DDBJ whole genome shotgun (WGS) entry which is preliminary data.</text>
</comment>
<gene>
    <name evidence="2" type="ORF">DU30_08575</name>
</gene>
<dbReference type="InterPro" id="IPR001296">
    <property type="entry name" value="Glyco_trans_1"/>
</dbReference>
<dbReference type="Gene3D" id="3.40.50.2000">
    <property type="entry name" value="Glycogen Phosphorylase B"/>
    <property type="match status" value="2"/>
</dbReference>
<dbReference type="EMBL" id="JJPC01000167">
    <property type="protein sequence ID" value="KKG29863.1"/>
    <property type="molecule type" value="Genomic_DNA"/>
</dbReference>
<evidence type="ECO:0000259" key="1">
    <source>
        <dbReference type="Pfam" id="PF00534"/>
    </source>
</evidence>
<dbReference type="AlphaFoldDB" id="A0A0F8FSE1"/>
<organism evidence="2 3">
    <name type="scientific">Methanosarcina mazei</name>
    <name type="common">Methanosarcina frisia</name>
    <dbReference type="NCBI Taxonomy" id="2209"/>
    <lineage>
        <taxon>Archaea</taxon>
        <taxon>Methanobacteriati</taxon>
        <taxon>Methanobacteriota</taxon>
        <taxon>Stenosarchaea group</taxon>
        <taxon>Methanomicrobia</taxon>
        <taxon>Methanosarcinales</taxon>
        <taxon>Methanosarcinaceae</taxon>
        <taxon>Methanosarcina</taxon>
    </lineage>
</organism>
<accession>A0A0F8FSE1</accession>